<evidence type="ECO:0000313" key="8">
    <source>
        <dbReference type="Proteomes" id="UP001152795"/>
    </source>
</evidence>
<proteinExistence type="predicted"/>
<comment type="subcellular location">
    <subcellularLocation>
        <location evidence="2">Cytoplasm</location>
    </subcellularLocation>
    <subcellularLocation>
        <location evidence="1">Nucleus</location>
    </subcellularLocation>
</comment>
<sequence>MKRDVGSLLFMDPGDGMGLVEQLLSSDAEISLEAARNIKNVVIGSKANKKAFIQHDIASSLVELLRREETSIDLAVEAVVILGSLARADDETVTILLAHSIIPLFLQGLKNSNRRLAEACIRSLRTFYISHQTPVDPIYEDTSNINCLIQLLCGTHVESECAAHILARCCQNSSHQTLLARSGLIEALVPLVGSSNPKLQLPALQCYAALSLENEIIADMMKTATFKNESLIEVLKRLLPGDKPDAIRLSAAKCLTNLCRAGALPTTDPLVQLKVLPCLVKLCKKDKDISIRAESAEVLGYLIEEDANLQQTAAIADHLIPTLANYLRKNNLNDEEYARMRETALKAFASLGASDEDIRKKIIETESTMDHVVMGIEDSRITVQLAAVKCLHSLSRSVHQLRTTFQDNAVWKPLMKLLQGASEEVLKVASSAVCNLLLEFSPSKESILEAGAVKLLVELTKHENNALRLNGVWGLMNMAYQSDENTKNRILEKLGTRQIFRLLEDVDTQVVMKTLGLMRNLLSGRDNIDHIMALHGRDVMCYLQPIIDETGPQIWEVKEQALCILGNIANGRTAKDYLMSDDGVLKRLKYYITQDNVKLKMAAIYCISNLAWSTDEGAPERQTVFRDMGIQKLLQDLSTTADPLLFDRVKTALQQFT</sequence>
<dbReference type="EMBL" id="CACRXK020004388">
    <property type="protein sequence ID" value="CAB4002566.1"/>
    <property type="molecule type" value="Genomic_DNA"/>
</dbReference>
<evidence type="ECO:0000256" key="4">
    <source>
        <dbReference type="ARBA" id="ARBA00022490"/>
    </source>
</evidence>
<evidence type="ECO:0000256" key="6">
    <source>
        <dbReference type="ARBA" id="ARBA00023242"/>
    </source>
</evidence>
<dbReference type="InterPro" id="IPR016024">
    <property type="entry name" value="ARM-type_fold"/>
</dbReference>
<dbReference type="AlphaFoldDB" id="A0A6S7HDY6"/>
<keyword evidence="6" id="KW-0539">Nucleus</keyword>
<dbReference type="InterPro" id="IPR011989">
    <property type="entry name" value="ARM-like"/>
</dbReference>
<accession>A0A6S7HDY6</accession>
<dbReference type="Proteomes" id="UP001152795">
    <property type="component" value="Unassembled WGS sequence"/>
</dbReference>
<gene>
    <name evidence="7" type="ORF">PACLA_8A005828</name>
</gene>
<evidence type="ECO:0000256" key="3">
    <source>
        <dbReference type="ARBA" id="ARBA00013746"/>
    </source>
</evidence>
<evidence type="ECO:0000313" key="7">
    <source>
        <dbReference type="EMBL" id="CAB4002566.1"/>
    </source>
</evidence>
<protein>
    <recommendedName>
        <fullName evidence="3">Armadillo repeat-containing protein 8</fullName>
    </recommendedName>
</protein>
<dbReference type="SUPFAM" id="SSF48371">
    <property type="entry name" value="ARM repeat"/>
    <property type="match status" value="1"/>
</dbReference>
<organism evidence="7 8">
    <name type="scientific">Paramuricea clavata</name>
    <name type="common">Red gorgonian</name>
    <name type="synonym">Violescent sea-whip</name>
    <dbReference type="NCBI Taxonomy" id="317549"/>
    <lineage>
        <taxon>Eukaryota</taxon>
        <taxon>Metazoa</taxon>
        <taxon>Cnidaria</taxon>
        <taxon>Anthozoa</taxon>
        <taxon>Octocorallia</taxon>
        <taxon>Malacalcyonacea</taxon>
        <taxon>Plexauridae</taxon>
        <taxon>Paramuricea</taxon>
    </lineage>
</organism>
<dbReference type="PANTHER" id="PTHR15651">
    <property type="entry name" value="ARMADILLO REPEAT-CONTAINING PROTEIN 8"/>
    <property type="match status" value="1"/>
</dbReference>
<dbReference type="FunFam" id="1.25.10.10:FF:000070">
    <property type="entry name" value="armadillo repeat-containing protein 8 isoform X1"/>
    <property type="match status" value="1"/>
</dbReference>
<keyword evidence="8" id="KW-1185">Reference proteome</keyword>
<dbReference type="InterPro" id="IPR038739">
    <property type="entry name" value="ARMC8/Vid28"/>
</dbReference>
<dbReference type="OrthoDB" id="5559898at2759"/>
<dbReference type="Gene3D" id="1.25.10.10">
    <property type="entry name" value="Leucine-rich Repeat Variant"/>
    <property type="match status" value="2"/>
</dbReference>
<comment type="caution">
    <text evidence="7">The sequence shown here is derived from an EMBL/GenBank/DDBJ whole genome shotgun (WGS) entry which is preliminary data.</text>
</comment>
<keyword evidence="4" id="KW-0963">Cytoplasm</keyword>
<reference evidence="7" key="1">
    <citation type="submission" date="2020-04" db="EMBL/GenBank/DDBJ databases">
        <authorList>
            <person name="Alioto T."/>
            <person name="Alioto T."/>
            <person name="Gomez Garrido J."/>
        </authorList>
    </citation>
    <scope>NUCLEOTIDE SEQUENCE</scope>
    <source>
        <strain evidence="7">A484AB</strain>
    </source>
</reference>
<dbReference type="PROSITE" id="PS50176">
    <property type="entry name" value="ARM_REPEAT"/>
    <property type="match status" value="1"/>
</dbReference>
<dbReference type="GO" id="GO:0043161">
    <property type="term" value="P:proteasome-mediated ubiquitin-dependent protein catabolic process"/>
    <property type="evidence" value="ECO:0007669"/>
    <property type="project" value="TreeGrafter"/>
</dbReference>
<dbReference type="SMART" id="SM00185">
    <property type="entry name" value="ARM"/>
    <property type="match status" value="9"/>
</dbReference>
<dbReference type="GO" id="GO:0005737">
    <property type="term" value="C:cytoplasm"/>
    <property type="evidence" value="ECO:0007669"/>
    <property type="project" value="UniProtKB-SubCell"/>
</dbReference>
<dbReference type="GO" id="GO:0034657">
    <property type="term" value="C:GID complex"/>
    <property type="evidence" value="ECO:0007669"/>
    <property type="project" value="TreeGrafter"/>
</dbReference>
<evidence type="ECO:0000256" key="5">
    <source>
        <dbReference type="ARBA" id="ARBA00022737"/>
    </source>
</evidence>
<dbReference type="InterPro" id="IPR000225">
    <property type="entry name" value="Armadillo"/>
</dbReference>
<dbReference type="PANTHER" id="PTHR15651:SF7">
    <property type="entry name" value="ARMADILLO REPEAT-CONTAINING PROTEIN 8"/>
    <property type="match status" value="1"/>
</dbReference>
<keyword evidence="5" id="KW-0677">Repeat</keyword>
<dbReference type="GO" id="GO:0005634">
    <property type="term" value="C:nucleus"/>
    <property type="evidence" value="ECO:0007669"/>
    <property type="project" value="UniProtKB-SubCell"/>
</dbReference>
<evidence type="ECO:0000256" key="2">
    <source>
        <dbReference type="ARBA" id="ARBA00004496"/>
    </source>
</evidence>
<name>A0A6S7HDY6_PARCT</name>
<evidence type="ECO:0000256" key="1">
    <source>
        <dbReference type="ARBA" id="ARBA00004123"/>
    </source>
</evidence>